<organism evidence="1 2">
    <name type="scientific">Phocaeicola sartorii</name>
    <dbReference type="NCBI Taxonomy" id="671267"/>
    <lineage>
        <taxon>Bacteria</taxon>
        <taxon>Pseudomonadati</taxon>
        <taxon>Bacteroidota</taxon>
        <taxon>Bacteroidia</taxon>
        <taxon>Bacteroidales</taxon>
        <taxon>Bacteroidaceae</taxon>
        <taxon>Phocaeicola</taxon>
    </lineage>
</organism>
<accession>A0A4S2FKZ6</accession>
<gene>
    <name evidence="1" type="ORF">E5339_12385</name>
</gene>
<dbReference type="AlphaFoldDB" id="A0A4S2FKZ6"/>
<evidence type="ECO:0008006" key="3">
    <source>
        <dbReference type="Google" id="ProtNLM"/>
    </source>
</evidence>
<evidence type="ECO:0000313" key="2">
    <source>
        <dbReference type="Proteomes" id="UP000310760"/>
    </source>
</evidence>
<dbReference type="InterPro" id="IPR036390">
    <property type="entry name" value="WH_DNA-bd_sf"/>
</dbReference>
<dbReference type="EMBL" id="SRYJ01000026">
    <property type="protein sequence ID" value="TGY69643.1"/>
    <property type="molecule type" value="Genomic_DNA"/>
</dbReference>
<evidence type="ECO:0000313" key="1">
    <source>
        <dbReference type="EMBL" id="TGY69643.1"/>
    </source>
</evidence>
<comment type="caution">
    <text evidence="1">The sequence shown here is derived from an EMBL/GenBank/DDBJ whole genome shotgun (WGS) entry which is preliminary data.</text>
</comment>
<dbReference type="SUPFAM" id="SSF46785">
    <property type="entry name" value="Winged helix' DNA-binding domain"/>
    <property type="match status" value="1"/>
</dbReference>
<name>A0A4S2FKZ6_9BACT</name>
<proteinExistence type="predicted"/>
<sequence length="323" mass="37383">MCKNNDYINKAIVYISSILHEKVSLSPVEKQLINSIPVAFSQRFVLYRSVLLEHDVIFAFADDNDGLTPAQMKRTLNLLENKCGCPVIWITDNIVSYNVGRLIAQRVNFIIPQKQMFIPSLLIDLKKEKTIGTDITEVIPSIAQCIILYHIEMGSVEGKQAEELSDIFHVSYATINRALRWLHDKKLIQLEGVKTKRVRMIHTKKDLWKIALPLLVSPLEKTVFSDIKPDNGLECGINALSEYTMINREDRDMYAFTKMDIRNSEIKTDNKYGTYRIEIWRYDPKLLTHSEVVDKLSLYLSLVNHEDERVQIELDKLIADIQW</sequence>
<dbReference type="Proteomes" id="UP000310760">
    <property type="component" value="Unassembled WGS sequence"/>
</dbReference>
<protein>
    <recommendedName>
        <fullName evidence="3">MarR family transcriptional regulator</fullName>
    </recommendedName>
</protein>
<dbReference type="RefSeq" id="WP_135951936.1">
    <property type="nucleotide sequence ID" value="NZ_CAKOCL010000016.1"/>
</dbReference>
<reference evidence="1 2" key="1">
    <citation type="submission" date="2019-04" db="EMBL/GenBank/DDBJ databases">
        <title>Microbes associate with the intestines of laboratory mice.</title>
        <authorList>
            <person name="Navarre W."/>
            <person name="Wong E."/>
            <person name="Huang K."/>
            <person name="Tropini C."/>
            <person name="Ng K."/>
            <person name="Yu B."/>
        </authorList>
    </citation>
    <scope>NUCLEOTIDE SEQUENCE [LARGE SCALE GENOMIC DNA]</scope>
    <source>
        <strain evidence="1 2">NM22_B1</strain>
    </source>
</reference>